<comment type="cofactor">
    <cofactor evidence="1 2">
        <name>Zn(2+)</name>
        <dbReference type="ChEBI" id="CHEBI:29105"/>
    </cofactor>
    <text evidence="1 2">Binds 1 zinc ion per subunit.</text>
</comment>
<keyword evidence="1 2" id="KW-0482">Metalloprotease</keyword>
<dbReference type="GO" id="GO:0008270">
    <property type="term" value="F:zinc ion binding"/>
    <property type="evidence" value="ECO:0007669"/>
    <property type="project" value="UniProtKB-UniRule"/>
</dbReference>
<keyword evidence="1 2" id="KW-0862">Zinc</keyword>
<evidence type="ECO:0000259" key="3">
    <source>
        <dbReference type="PROSITE" id="PS51864"/>
    </source>
</evidence>
<name>A0AAV5VE74_9BILA</name>
<gene>
    <name evidence="4" type="ORF">PFISCL1PPCAC_8963</name>
</gene>
<accession>A0AAV5VE74</accession>
<feature type="non-terminal residue" evidence="4">
    <location>
        <position position="87"/>
    </location>
</feature>
<dbReference type="GO" id="GO:0004222">
    <property type="term" value="F:metalloendopeptidase activity"/>
    <property type="evidence" value="ECO:0007669"/>
    <property type="project" value="UniProtKB-UniRule"/>
</dbReference>
<keyword evidence="1 2" id="KW-0479">Metal-binding</keyword>
<evidence type="ECO:0000313" key="4">
    <source>
        <dbReference type="EMBL" id="GMT17666.1"/>
    </source>
</evidence>
<feature type="domain" description="Peptidase M12A" evidence="3">
    <location>
        <begin position="1"/>
        <end position="87"/>
    </location>
</feature>
<keyword evidence="1 2" id="KW-0645">Protease</keyword>
<dbReference type="EC" id="3.4.24.-" evidence="2"/>
<comment type="caution">
    <text evidence="4">The sequence shown here is derived from an EMBL/GenBank/DDBJ whole genome shotgun (WGS) entry which is preliminary data.</text>
</comment>
<dbReference type="PRINTS" id="PR00480">
    <property type="entry name" value="ASTACIN"/>
</dbReference>
<keyword evidence="1 2" id="KW-0378">Hydrolase</keyword>
<dbReference type="InterPro" id="IPR024079">
    <property type="entry name" value="MetalloPept_cat_dom_sf"/>
</dbReference>
<dbReference type="PANTHER" id="PTHR10127:SF831">
    <property type="entry name" value="ZINC METALLOPROTEINASE NAS-37"/>
    <property type="match status" value="1"/>
</dbReference>
<evidence type="ECO:0000256" key="1">
    <source>
        <dbReference type="PROSITE-ProRule" id="PRU01211"/>
    </source>
</evidence>
<dbReference type="Proteomes" id="UP001432322">
    <property type="component" value="Unassembled WGS sequence"/>
</dbReference>
<protein>
    <recommendedName>
        <fullName evidence="2">Metalloendopeptidase</fullName>
        <ecNumber evidence="2">3.4.24.-</ecNumber>
    </recommendedName>
</protein>
<sequence>INRSIICPIDYLFQPGTLQHEIAHSMGLDHTQTRYDRDSYITVNTNNINPAALINFQKKTSAINNNFGVPYDYSSVLHYDACEYLME</sequence>
<feature type="binding site" evidence="1">
    <location>
        <position position="30"/>
    </location>
    <ligand>
        <name>Zn(2+)</name>
        <dbReference type="ChEBI" id="CHEBI:29105"/>
        <note>catalytic</note>
    </ligand>
</feature>
<dbReference type="Pfam" id="PF01400">
    <property type="entry name" value="Astacin"/>
    <property type="match status" value="1"/>
</dbReference>
<evidence type="ECO:0000256" key="2">
    <source>
        <dbReference type="RuleBase" id="RU361183"/>
    </source>
</evidence>
<dbReference type="GO" id="GO:0006508">
    <property type="term" value="P:proteolysis"/>
    <property type="evidence" value="ECO:0007669"/>
    <property type="project" value="UniProtKB-KW"/>
</dbReference>
<dbReference type="PROSITE" id="PS51864">
    <property type="entry name" value="ASTACIN"/>
    <property type="match status" value="1"/>
</dbReference>
<keyword evidence="5" id="KW-1185">Reference proteome</keyword>
<organism evidence="4 5">
    <name type="scientific">Pristionchus fissidentatus</name>
    <dbReference type="NCBI Taxonomy" id="1538716"/>
    <lineage>
        <taxon>Eukaryota</taxon>
        <taxon>Metazoa</taxon>
        <taxon>Ecdysozoa</taxon>
        <taxon>Nematoda</taxon>
        <taxon>Chromadorea</taxon>
        <taxon>Rhabditida</taxon>
        <taxon>Rhabditina</taxon>
        <taxon>Diplogasteromorpha</taxon>
        <taxon>Diplogasteroidea</taxon>
        <taxon>Neodiplogasteridae</taxon>
        <taxon>Pristionchus</taxon>
    </lineage>
</organism>
<dbReference type="Gene3D" id="3.40.390.10">
    <property type="entry name" value="Collagenase (Catalytic Domain)"/>
    <property type="match status" value="1"/>
</dbReference>
<comment type="caution">
    <text evidence="1">Lacks conserved residue(s) required for the propagation of feature annotation.</text>
</comment>
<feature type="non-terminal residue" evidence="4">
    <location>
        <position position="1"/>
    </location>
</feature>
<dbReference type="InterPro" id="IPR001506">
    <property type="entry name" value="Peptidase_M12A"/>
</dbReference>
<feature type="binding site" evidence="1">
    <location>
        <position position="24"/>
    </location>
    <ligand>
        <name>Zn(2+)</name>
        <dbReference type="ChEBI" id="CHEBI:29105"/>
        <note>catalytic</note>
    </ligand>
</feature>
<reference evidence="4" key="1">
    <citation type="submission" date="2023-10" db="EMBL/GenBank/DDBJ databases">
        <title>Genome assembly of Pristionchus species.</title>
        <authorList>
            <person name="Yoshida K."/>
            <person name="Sommer R.J."/>
        </authorList>
    </citation>
    <scope>NUCLEOTIDE SEQUENCE</scope>
    <source>
        <strain evidence="4">RS5133</strain>
    </source>
</reference>
<dbReference type="PANTHER" id="PTHR10127">
    <property type="entry name" value="DISCOIDIN, CUB, EGF, LAMININ , AND ZINC METALLOPROTEASE DOMAIN CONTAINING"/>
    <property type="match status" value="1"/>
</dbReference>
<proteinExistence type="predicted"/>
<feature type="active site" evidence="1">
    <location>
        <position position="21"/>
    </location>
</feature>
<evidence type="ECO:0000313" key="5">
    <source>
        <dbReference type="Proteomes" id="UP001432322"/>
    </source>
</evidence>
<dbReference type="AlphaFoldDB" id="A0AAV5VE74"/>
<feature type="binding site" evidence="1">
    <location>
        <position position="20"/>
    </location>
    <ligand>
        <name>Zn(2+)</name>
        <dbReference type="ChEBI" id="CHEBI:29105"/>
        <note>catalytic</note>
    </ligand>
</feature>
<dbReference type="SUPFAM" id="SSF55486">
    <property type="entry name" value="Metalloproteases ('zincins'), catalytic domain"/>
    <property type="match status" value="1"/>
</dbReference>
<dbReference type="EMBL" id="BTSY01000003">
    <property type="protein sequence ID" value="GMT17666.1"/>
    <property type="molecule type" value="Genomic_DNA"/>
</dbReference>